<evidence type="ECO:0000313" key="1">
    <source>
        <dbReference type="EMBL" id="EIT84275.1"/>
    </source>
</evidence>
<dbReference type="PATRIC" id="fig|1196324.3.peg.3243"/>
<gene>
    <name evidence="1" type="ORF">A374_15853</name>
</gene>
<comment type="caution">
    <text evidence="1">The sequence shown here is derived from an EMBL/GenBank/DDBJ whole genome shotgun (WGS) entry which is preliminary data.</text>
</comment>
<dbReference type="STRING" id="1196324.A374_15853"/>
<sequence length="161" mass="17532">MSDLQSKVGDGLTKLQDRVQQGKQMLVTAQEMGQLRKQSTDAASKRMELIVSLGEEAYTLYRKGVLALPHMQATIEQLTQSDTLIFEVNQALALHAQNQNTENKCECGASLQASDKFCGSCGKAVIKPEAPTQHNTLQCPTCEMMIRSDATYCGCCGNKVG</sequence>
<dbReference type="Proteomes" id="UP000004080">
    <property type="component" value="Unassembled WGS sequence"/>
</dbReference>
<keyword evidence="2" id="KW-1185">Reference proteome</keyword>
<dbReference type="eggNOG" id="COG1040">
    <property type="taxonomic scope" value="Bacteria"/>
</dbReference>
<dbReference type="EMBL" id="AKKV01000036">
    <property type="protein sequence ID" value="EIT84275.1"/>
    <property type="molecule type" value="Genomic_DNA"/>
</dbReference>
<dbReference type="OrthoDB" id="2922473at2"/>
<dbReference type="RefSeq" id="WP_007203243.1">
    <property type="nucleotide sequence ID" value="NZ_AKKV01000036.1"/>
</dbReference>
<evidence type="ECO:0000313" key="2">
    <source>
        <dbReference type="Proteomes" id="UP000004080"/>
    </source>
</evidence>
<accession>I8UBF9</accession>
<organism evidence="1 2">
    <name type="scientific">Fictibacillus macauensis ZFHKF-1</name>
    <dbReference type="NCBI Taxonomy" id="1196324"/>
    <lineage>
        <taxon>Bacteria</taxon>
        <taxon>Bacillati</taxon>
        <taxon>Bacillota</taxon>
        <taxon>Bacilli</taxon>
        <taxon>Bacillales</taxon>
        <taxon>Fictibacillaceae</taxon>
        <taxon>Fictibacillus</taxon>
    </lineage>
</organism>
<reference evidence="1 2" key="1">
    <citation type="journal article" date="2012" name="J. Bacteriol.">
        <title>Genome of Bacillus macauensis ZFHKF-1, a Long-Chain-Forming Bacterium.</title>
        <authorList>
            <person name="Cai L."/>
            <person name="Zhang T."/>
        </authorList>
    </citation>
    <scope>NUCLEOTIDE SEQUENCE [LARGE SCALE GENOMIC DNA]</scope>
    <source>
        <strain evidence="1 2">ZFHKF-1</strain>
    </source>
</reference>
<dbReference type="AlphaFoldDB" id="I8UBF9"/>
<protein>
    <submittedName>
        <fullName evidence="1">Uncharacterized protein</fullName>
    </submittedName>
</protein>
<name>I8UBF9_9BACL</name>
<proteinExistence type="predicted"/>